<dbReference type="GO" id="GO:0004040">
    <property type="term" value="F:amidase activity"/>
    <property type="evidence" value="ECO:0007669"/>
    <property type="project" value="TreeGrafter"/>
</dbReference>
<dbReference type="EnsemblProtists" id="EKX46542">
    <property type="protein sequence ID" value="EKX46542"/>
    <property type="gene ID" value="GUITHDRAFT_162981"/>
</dbReference>
<feature type="domain" description="Amidase" evidence="1">
    <location>
        <begin position="204"/>
        <end position="331"/>
    </location>
</feature>
<dbReference type="InterPro" id="IPR023631">
    <property type="entry name" value="Amidase_dom"/>
</dbReference>
<dbReference type="KEGG" id="gtt:GUITHDRAFT_162981"/>
<reference evidence="3" key="3">
    <citation type="submission" date="2016-03" db="UniProtKB">
        <authorList>
            <consortium name="EnsemblProtists"/>
        </authorList>
    </citation>
    <scope>IDENTIFICATION</scope>
</reference>
<dbReference type="EMBL" id="JH992994">
    <property type="protein sequence ID" value="EKX46542.1"/>
    <property type="molecule type" value="Genomic_DNA"/>
</dbReference>
<accession>L1JDZ8</accession>
<dbReference type="HOGENOM" id="CLU_009600_9_3_1"/>
<dbReference type="SUPFAM" id="SSF75304">
    <property type="entry name" value="Amidase signature (AS) enzymes"/>
    <property type="match status" value="1"/>
</dbReference>
<dbReference type="PANTHER" id="PTHR45847:SF6">
    <property type="entry name" value="FATTY ACID AMIDE HYDROLASE"/>
    <property type="match status" value="1"/>
</dbReference>
<dbReference type="PaxDb" id="55529-EKX46542"/>
<dbReference type="eggNOG" id="KOG1212">
    <property type="taxonomic scope" value="Eukaryota"/>
</dbReference>
<organism evidence="2">
    <name type="scientific">Guillardia theta (strain CCMP2712)</name>
    <name type="common">Cryptophyte</name>
    <dbReference type="NCBI Taxonomy" id="905079"/>
    <lineage>
        <taxon>Eukaryota</taxon>
        <taxon>Cryptophyceae</taxon>
        <taxon>Pyrenomonadales</taxon>
        <taxon>Geminigeraceae</taxon>
        <taxon>Guillardia</taxon>
    </lineage>
</organism>
<dbReference type="GO" id="GO:0017064">
    <property type="term" value="F:fatty acid amide hydrolase activity"/>
    <property type="evidence" value="ECO:0007669"/>
    <property type="project" value="TreeGrafter"/>
</dbReference>
<gene>
    <name evidence="2" type="ORF">GUITHDRAFT_162981</name>
</gene>
<dbReference type="PANTHER" id="PTHR45847">
    <property type="entry name" value="FATTY ACID AMIDE HYDROLASE"/>
    <property type="match status" value="1"/>
</dbReference>
<dbReference type="AlphaFoldDB" id="L1JDZ8"/>
<dbReference type="InterPro" id="IPR052096">
    <property type="entry name" value="Endocannabinoid_amidase"/>
</dbReference>
<evidence type="ECO:0000313" key="2">
    <source>
        <dbReference type="EMBL" id="EKX46542.1"/>
    </source>
</evidence>
<reference evidence="2 4" key="1">
    <citation type="journal article" date="2012" name="Nature">
        <title>Algal genomes reveal evolutionary mosaicism and the fate of nucleomorphs.</title>
        <authorList>
            <consortium name="DOE Joint Genome Institute"/>
            <person name="Curtis B.A."/>
            <person name="Tanifuji G."/>
            <person name="Burki F."/>
            <person name="Gruber A."/>
            <person name="Irimia M."/>
            <person name="Maruyama S."/>
            <person name="Arias M.C."/>
            <person name="Ball S.G."/>
            <person name="Gile G.H."/>
            <person name="Hirakawa Y."/>
            <person name="Hopkins J.F."/>
            <person name="Kuo A."/>
            <person name="Rensing S.A."/>
            <person name="Schmutz J."/>
            <person name="Symeonidi A."/>
            <person name="Elias M."/>
            <person name="Eveleigh R.J."/>
            <person name="Herman E.K."/>
            <person name="Klute M.J."/>
            <person name="Nakayama T."/>
            <person name="Obornik M."/>
            <person name="Reyes-Prieto A."/>
            <person name="Armbrust E.V."/>
            <person name="Aves S.J."/>
            <person name="Beiko R.G."/>
            <person name="Coutinho P."/>
            <person name="Dacks J.B."/>
            <person name="Durnford D.G."/>
            <person name="Fast N.M."/>
            <person name="Green B.R."/>
            <person name="Grisdale C.J."/>
            <person name="Hempel F."/>
            <person name="Henrissat B."/>
            <person name="Hoppner M.P."/>
            <person name="Ishida K."/>
            <person name="Kim E."/>
            <person name="Koreny L."/>
            <person name="Kroth P.G."/>
            <person name="Liu Y."/>
            <person name="Malik S.B."/>
            <person name="Maier U.G."/>
            <person name="McRose D."/>
            <person name="Mock T."/>
            <person name="Neilson J.A."/>
            <person name="Onodera N.T."/>
            <person name="Poole A.M."/>
            <person name="Pritham E.J."/>
            <person name="Richards T.A."/>
            <person name="Rocap G."/>
            <person name="Roy S.W."/>
            <person name="Sarai C."/>
            <person name="Schaack S."/>
            <person name="Shirato S."/>
            <person name="Slamovits C.H."/>
            <person name="Spencer D.F."/>
            <person name="Suzuki S."/>
            <person name="Worden A.Z."/>
            <person name="Zauner S."/>
            <person name="Barry K."/>
            <person name="Bell C."/>
            <person name="Bharti A.K."/>
            <person name="Crow J.A."/>
            <person name="Grimwood J."/>
            <person name="Kramer R."/>
            <person name="Lindquist E."/>
            <person name="Lucas S."/>
            <person name="Salamov A."/>
            <person name="McFadden G.I."/>
            <person name="Lane C.E."/>
            <person name="Keeling P.J."/>
            <person name="Gray M.W."/>
            <person name="Grigoriev I.V."/>
            <person name="Archibald J.M."/>
        </authorList>
    </citation>
    <scope>NUCLEOTIDE SEQUENCE</scope>
    <source>
        <strain evidence="2 4">CCMP2712</strain>
    </source>
</reference>
<dbReference type="GeneID" id="17303078"/>
<dbReference type="Gene3D" id="3.90.1300.10">
    <property type="entry name" value="Amidase signature (AS) domain"/>
    <property type="match status" value="2"/>
</dbReference>
<name>L1JDZ8_GUITC</name>
<proteinExistence type="predicted"/>
<evidence type="ECO:0000313" key="4">
    <source>
        <dbReference type="Proteomes" id="UP000011087"/>
    </source>
</evidence>
<dbReference type="STRING" id="905079.L1JDZ8"/>
<evidence type="ECO:0000313" key="3">
    <source>
        <dbReference type="EnsemblProtists" id="EKX46542"/>
    </source>
</evidence>
<dbReference type="RefSeq" id="XP_005833522.1">
    <property type="nucleotide sequence ID" value="XM_005833465.1"/>
</dbReference>
<protein>
    <recommendedName>
        <fullName evidence="1">Amidase domain-containing protein</fullName>
    </recommendedName>
</protein>
<dbReference type="Proteomes" id="UP000011087">
    <property type="component" value="Unassembled WGS sequence"/>
</dbReference>
<reference evidence="4" key="2">
    <citation type="submission" date="2012-11" db="EMBL/GenBank/DDBJ databases">
        <authorList>
            <person name="Kuo A."/>
            <person name="Curtis B.A."/>
            <person name="Tanifuji G."/>
            <person name="Burki F."/>
            <person name="Gruber A."/>
            <person name="Irimia M."/>
            <person name="Maruyama S."/>
            <person name="Arias M.C."/>
            <person name="Ball S.G."/>
            <person name="Gile G.H."/>
            <person name="Hirakawa Y."/>
            <person name="Hopkins J.F."/>
            <person name="Rensing S.A."/>
            <person name="Schmutz J."/>
            <person name="Symeonidi A."/>
            <person name="Elias M."/>
            <person name="Eveleigh R.J."/>
            <person name="Herman E.K."/>
            <person name="Klute M.J."/>
            <person name="Nakayama T."/>
            <person name="Obornik M."/>
            <person name="Reyes-Prieto A."/>
            <person name="Armbrust E.V."/>
            <person name="Aves S.J."/>
            <person name="Beiko R.G."/>
            <person name="Coutinho P."/>
            <person name="Dacks J.B."/>
            <person name="Durnford D.G."/>
            <person name="Fast N.M."/>
            <person name="Green B.R."/>
            <person name="Grisdale C."/>
            <person name="Hempe F."/>
            <person name="Henrissat B."/>
            <person name="Hoppner M.P."/>
            <person name="Ishida K.-I."/>
            <person name="Kim E."/>
            <person name="Koreny L."/>
            <person name="Kroth P.G."/>
            <person name="Liu Y."/>
            <person name="Malik S.-B."/>
            <person name="Maier U.G."/>
            <person name="McRose D."/>
            <person name="Mock T."/>
            <person name="Neilson J.A."/>
            <person name="Onodera N.T."/>
            <person name="Poole A.M."/>
            <person name="Pritham E.J."/>
            <person name="Richards T.A."/>
            <person name="Rocap G."/>
            <person name="Roy S.W."/>
            <person name="Sarai C."/>
            <person name="Schaack S."/>
            <person name="Shirato S."/>
            <person name="Slamovits C.H."/>
            <person name="Spencer D.F."/>
            <person name="Suzuki S."/>
            <person name="Worden A.Z."/>
            <person name="Zauner S."/>
            <person name="Barry K."/>
            <person name="Bell C."/>
            <person name="Bharti A.K."/>
            <person name="Crow J.A."/>
            <person name="Grimwood J."/>
            <person name="Kramer R."/>
            <person name="Lindquist E."/>
            <person name="Lucas S."/>
            <person name="Salamov A."/>
            <person name="McFadden G.I."/>
            <person name="Lane C.E."/>
            <person name="Keeling P.J."/>
            <person name="Gray M.W."/>
            <person name="Grigoriev I.V."/>
            <person name="Archibald J.M."/>
        </authorList>
    </citation>
    <scope>NUCLEOTIDE SEQUENCE</scope>
    <source>
        <strain evidence="4">CCMP2712</strain>
    </source>
</reference>
<keyword evidence="4" id="KW-1185">Reference proteome</keyword>
<dbReference type="InterPro" id="IPR036928">
    <property type="entry name" value="AS_sf"/>
</dbReference>
<dbReference type="OMA" id="TIFTIEC"/>
<feature type="domain" description="Amidase" evidence="1">
    <location>
        <begin position="94"/>
        <end position="203"/>
    </location>
</feature>
<dbReference type="OrthoDB" id="6428749at2759"/>
<sequence>MAPSRQTMTMLALGGVPAIIIFIFRLLQAIKVSRKRKDLEEKAHKRRNESMQQIEKVVALSKEGSNDEPGDAVTNIAYKDLKEKLETGQLAAYDVVNAYRRKAASLHKELNCLTGFIEGALEQAKTLDSLRTSGQLKGVLHGIPVSVKETILLKGYDSTAGIAKRCGILSEEDSVAIAAIKEAGGVPFCRTNIPQTNLSYGCRRISRRGSFSVLPGQTGVAASFGPMAKEVDTIAAAMSALVTYSNKYDTFVAPIPWSWDTYNASSKLRIGYYVADGFIASTPGEFAPAPTSQSYREAACARAVREACHAMRARGHQIIPFKPPHAIKVFELLQNETVDGSLRAFVEGVRVSGSFWTGKLLPKALRRQGKKRVADLLESQGICSTDELWKAQIFNFLDFPAGTVPVGTANTEDELAMEDWPHNTLKEQFGDDLQRMIDSNLVYGEQHDAVEAIVRSNCQGIVGLPTAVQCVTLPWKEELCLRAMREIQSALGKNVPTPCL</sequence>
<dbReference type="Pfam" id="PF01425">
    <property type="entry name" value="Amidase"/>
    <property type="match status" value="2"/>
</dbReference>
<evidence type="ECO:0000259" key="1">
    <source>
        <dbReference type="Pfam" id="PF01425"/>
    </source>
</evidence>
<dbReference type="GO" id="GO:0009062">
    <property type="term" value="P:fatty acid catabolic process"/>
    <property type="evidence" value="ECO:0007669"/>
    <property type="project" value="TreeGrafter"/>
</dbReference>